<dbReference type="Proteomes" id="UP001203058">
    <property type="component" value="Unassembled WGS sequence"/>
</dbReference>
<feature type="transmembrane region" description="Helical" evidence="1">
    <location>
        <begin position="12"/>
        <end position="33"/>
    </location>
</feature>
<evidence type="ECO:0000313" key="3">
    <source>
        <dbReference type="Proteomes" id="UP001203058"/>
    </source>
</evidence>
<dbReference type="RefSeq" id="WP_241444800.1">
    <property type="nucleotide sequence ID" value="NZ_JAKZHW010000001.1"/>
</dbReference>
<keyword evidence="1" id="KW-1133">Transmembrane helix</keyword>
<comment type="caution">
    <text evidence="2">The sequence shown here is derived from an EMBL/GenBank/DDBJ whole genome shotgun (WGS) entry which is preliminary data.</text>
</comment>
<protein>
    <submittedName>
        <fullName evidence="2">Uncharacterized protein</fullName>
    </submittedName>
</protein>
<dbReference type="EMBL" id="JAKZHW010000001">
    <property type="protein sequence ID" value="MCH8614570.1"/>
    <property type="molecule type" value="Genomic_DNA"/>
</dbReference>
<evidence type="ECO:0000313" key="2">
    <source>
        <dbReference type="EMBL" id="MCH8614570.1"/>
    </source>
</evidence>
<accession>A0ABS9VHZ1</accession>
<reference evidence="2 3" key="1">
    <citation type="submission" date="2022-03" db="EMBL/GenBank/DDBJ databases">
        <authorList>
            <person name="Jo J.-H."/>
            <person name="Im W.-T."/>
        </authorList>
    </citation>
    <scope>NUCLEOTIDE SEQUENCE [LARGE SCALE GENOMIC DNA]</scope>
    <source>
        <strain evidence="2 3">SM33</strain>
    </source>
</reference>
<keyword evidence="3" id="KW-1185">Reference proteome</keyword>
<sequence length="224" mass="25781">MFRLIKLKPPHGWNAVLWELGIVTLGVLIALVAQQLVDSIHQRAEVRELMAALRAEMADNRARWEHIRASDPCTVHRLDALEQWNATAPRGAKINRAYRLFLWNQHSGAWDLAKTSDTTASIPLRERLMFASLYDAINNWRQMINEENANTQALSGLLATADQPENRNQIAYRISLARGYVNRRKFNYDYMFRRWDALGIAPDDSQLTVRANDKLLCEPLDRLS</sequence>
<keyword evidence="1" id="KW-0812">Transmembrane</keyword>
<organism evidence="2 3">
    <name type="scientific">Sphingomonas telluris</name>
    <dbReference type="NCBI Taxonomy" id="2907998"/>
    <lineage>
        <taxon>Bacteria</taxon>
        <taxon>Pseudomonadati</taxon>
        <taxon>Pseudomonadota</taxon>
        <taxon>Alphaproteobacteria</taxon>
        <taxon>Sphingomonadales</taxon>
        <taxon>Sphingomonadaceae</taxon>
        <taxon>Sphingomonas</taxon>
    </lineage>
</organism>
<proteinExistence type="predicted"/>
<name>A0ABS9VHZ1_9SPHN</name>
<keyword evidence="1" id="KW-0472">Membrane</keyword>
<evidence type="ECO:0000256" key="1">
    <source>
        <dbReference type="SAM" id="Phobius"/>
    </source>
</evidence>
<gene>
    <name evidence="2" type="ORF">LZ016_00410</name>
</gene>